<dbReference type="AlphaFoldDB" id="A0A0V0R9T0"/>
<evidence type="ECO:0000313" key="2">
    <source>
        <dbReference type="EMBL" id="KRX11255.1"/>
    </source>
</evidence>
<dbReference type="EMBL" id="JYDL01002948">
    <property type="protein sequence ID" value="KRX11255.1"/>
    <property type="molecule type" value="Genomic_DNA"/>
</dbReference>
<sequence>MINRALLVEGSPDKSLQTDQPLISIGRSETQ</sequence>
<name>A0A0V0R9T0_9BILA</name>
<feature type="region of interest" description="Disordered" evidence="1">
    <location>
        <begin position="1"/>
        <end position="31"/>
    </location>
</feature>
<evidence type="ECO:0000256" key="1">
    <source>
        <dbReference type="SAM" id="MobiDB-lite"/>
    </source>
</evidence>
<organism evidence="2 3">
    <name type="scientific">Trichinella nelsoni</name>
    <dbReference type="NCBI Taxonomy" id="6336"/>
    <lineage>
        <taxon>Eukaryota</taxon>
        <taxon>Metazoa</taxon>
        <taxon>Ecdysozoa</taxon>
        <taxon>Nematoda</taxon>
        <taxon>Enoplea</taxon>
        <taxon>Dorylaimia</taxon>
        <taxon>Trichinellida</taxon>
        <taxon>Trichinellidae</taxon>
        <taxon>Trichinella</taxon>
    </lineage>
</organism>
<evidence type="ECO:0000313" key="3">
    <source>
        <dbReference type="Proteomes" id="UP000054630"/>
    </source>
</evidence>
<accession>A0A0V0R9T0</accession>
<protein>
    <submittedName>
        <fullName evidence="2">Uncharacterized protein</fullName>
    </submittedName>
</protein>
<dbReference type="Proteomes" id="UP000054630">
    <property type="component" value="Unassembled WGS sequence"/>
</dbReference>
<comment type="caution">
    <text evidence="2">The sequence shown here is derived from an EMBL/GenBank/DDBJ whole genome shotgun (WGS) entry which is preliminary data.</text>
</comment>
<reference evidence="2 3" key="1">
    <citation type="submission" date="2015-01" db="EMBL/GenBank/DDBJ databases">
        <title>Evolution of Trichinella species and genotypes.</title>
        <authorList>
            <person name="Korhonen P.K."/>
            <person name="Edoardo P."/>
            <person name="Giuseppe L.R."/>
            <person name="Gasser R.B."/>
        </authorList>
    </citation>
    <scope>NUCLEOTIDE SEQUENCE [LARGE SCALE GENOMIC DNA]</scope>
    <source>
        <strain evidence="2">ISS37</strain>
    </source>
</reference>
<keyword evidence="3" id="KW-1185">Reference proteome</keyword>
<gene>
    <name evidence="2" type="ORF">T07_13709</name>
</gene>
<feature type="compositionally biased region" description="Polar residues" evidence="1">
    <location>
        <begin position="14"/>
        <end position="31"/>
    </location>
</feature>
<proteinExistence type="predicted"/>